<evidence type="ECO:0000313" key="2">
    <source>
        <dbReference type="EMBL" id="KAH9526422.1"/>
    </source>
</evidence>
<name>A0A922LA92_DERFA</name>
<organism evidence="2 3">
    <name type="scientific">Dermatophagoides farinae</name>
    <name type="common">American house dust mite</name>
    <dbReference type="NCBI Taxonomy" id="6954"/>
    <lineage>
        <taxon>Eukaryota</taxon>
        <taxon>Metazoa</taxon>
        <taxon>Ecdysozoa</taxon>
        <taxon>Arthropoda</taxon>
        <taxon>Chelicerata</taxon>
        <taxon>Arachnida</taxon>
        <taxon>Acari</taxon>
        <taxon>Acariformes</taxon>
        <taxon>Sarcoptiformes</taxon>
        <taxon>Astigmata</taxon>
        <taxon>Psoroptidia</taxon>
        <taxon>Analgoidea</taxon>
        <taxon>Pyroglyphidae</taxon>
        <taxon>Dermatophagoidinae</taxon>
        <taxon>Dermatophagoides</taxon>
    </lineage>
</organism>
<protein>
    <submittedName>
        <fullName evidence="2">Uncharacterized protein</fullName>
    </submittedName>
</protein>
<evidence type="ECO:0000256" key="1">
    <source>
        <dbReference type="SAM" id="MobiDB-lite"/>
    </source>
</evidence>
<reference evidence="2" key="1">
    <citation type="submission" date="2013-05" db="EMBL/GenBank/DDBJ databases">
        <authorList>
            <person name="Yim A.K.Y."/>
            <person name="Chan T.F."/>
            <person name="Ji K.M."/>
            <person name="Liu X.Y."/>
            <person name="Zhou J.W."/>
            <person name="Li R.Q."/>
            <person name="Yang K.Y."/>
            <person name="Li J."/>
            <person name="Li M."/>
            <person name="Law P.T.W."/>
            <person name="Wu Y.L."/>
            <person name="Cai Z.L."/>
            <person name="Qin H."/>
            <person name="Bao Y."/>
            <person name="Leung R.K.K."/>
            <person name="Ng P.K.S."/>
            <person name="Zou J."/>
            <person name="Zhong X.J."/>
            <person name="Ran P.X."/>
            <person name="Zhong N.S."/>
            <person name="Liu Z.G."/>
            <person name="Tsui S.K.W."/>
        </authorList>
    </citation>
    <scope>NUCLEOTIDE SEQUENCE</scope>
    <source>
        <strain evidence="2">Derf</strain>
        <tissue evidence="2">Whole organism</tissue>
    </source>
</reference>
<comment type="caution">
    <text evidence="2">The sequence shown here is derived from an EMBL/GenBank/DDBJ whole genome shotgun (WGS) entry which is preliminary data.</text>
</comment>
<proteinExistence type="predicted"/>
<dbReference type="Proteomes" id="UP000790347">
    <property type="component" value="Unassembled WGS sequence"/>
</dbReference>
<reference evidence="2" key="2">
    <citation type="journal article" date="2022" name="Res Sq">
        <title>Comparative Genomics Reveals Insights into the Divergent Evolution of Astigmatic Mites and Household Pest Adaptations.</title>
        <authorList>
            <person name="Xiong Q."/>
            <person name="Wan A.T.-Y."/>
            <person name="Liu X.-Y."/>
            <person name="Fung C.S.-H."/>
            <person name="Xiao X."/>
            <person name="Malainual N."/>
            <person name="Hou J."/>
            <person name="Wang L."/>
            <person name="Wang M."/>
            <person name="Yang K."/>
            <person name="Cui Y."/>
            <person name="Leung E."/>
            <person name="Nong W."/>
            <person name="Shin S.-K."/>
            <person name="Au S."/>
            <person name="Jeong K.Y."/>
            <person name="Chew F.T."/>
            <person name="Hui J."/>
            <person name="Leung T.F."/>
            <person name="Tungtrongchitr A."/>
            <person name="Zhong N."/>
            <person name="Liu Z."/>
            <person name="Tsui S."/>
        </authorList>
    </citation>
    <scope>NUCLEOTIDE SEQUENCE</scope>
    <source>
        <strain evidence="2">Derf</strain>
        <tissue evidence="2">Whole organism</tissue>
    </source>
</reference>
<feature type="region of interest" description="Disordered" evidence="1">
    <location>
        <begin position="118"/>
        <end position="140"/>
    </location>
</feature>
<sequence length="140" mass="15802">MSTNLSNLWRCMDLTQRNTTMEALINSPEISSLIKEQLRSKFDRANELAVSFSESKLKRKLDKNNGIVRSLHALNSGEISSANCCSNEFRSHTSLYRHIVAVHPNFYVDDSITQDESADLSQIQGNEKSKNGTIALRRRG</sequence>
<evidence type="ECO:0000313" key="3">
    <source>
        <dbReference type="Proteomes" id="UP000790347"/>
    </source>
</evidence>
<gene>
    <name evidence="2" type="ORF">DERF_000518</name>
</gene>
<dbReference type="AlphaFoldDB" id="A0A922LA92"/>
<keyword evidence="3" id="KW-1185">Reference proteome</keyword>
<dbReference type="EMBL" id="ASGP02000001">
    <property type="protein sequence ID" value="KAH9526422.1"/>
    <property type="molecule type" value="Genomic_DNA"/>
</dbReference>
<accession>A0A922LA92</accession>